<dbReference type="eggNOG" id="ENOG502T1TV">
    <property type="taxonomic scope" value="Eukaryota"/>
</dbReference>
<dbReference type="SUPFAM" id="SSF109715">
    <property type="entry name" value="DEK C-terminal domain"/>
    <property type="match status" value="1"/>
</dbReference>
<dbReference type="STRING" id="1220162.K1W691"/>
<dbReference type="Proteomes" id="UP000006757">
    <property type="component" value="Unassembled WGS sequence"/>
</dbReference>
<dbReference type="AlphaFoldDB" id="K1W691"/>
<organism evidence="3 4">
    <name type="scientific">Trichosporon asahii var. asahii (strain CBS 8904)</name>
    <name type="common">Yeast</name>
    <dbReference type="NCBI Taxonomy" id="1220162"/>
    <lineage>
        <taxon>Eukaryota</taxon>
        <taxon>Fungi</taxon>
        <taxon>Dikarya</taxon>
        <taxon>Basidiomycota</taxon>
        <taxon>Agaricomycotina</taxon>
        <taxon>Tremellomycetes</taxon>
        <taxon>Trichosporonales</taxon>
        <taxon>Trichosporonaceae</taxon>
        <taxon>Trichosporon</taxon>
    </lineage>
</organism>
<accession>K1W691</accession>
<protein>
    <submittedName>
        <fullName evidence="3">Chitin synthase 6</fullName>
    </submittedName>
</protein>
<dbReference type="InterPro" id="IPR014876">
    <property type="entry name" value="DEK_C"/>
</dbReference>
<proteinExistence type="predicted"/>
<gene>
    <name evidence="3" type="ORF">A1Q2_01214</name>
</gene>
<dbReference type="Pfam" id="PF08766">
    <property type="entry name" value="DEK_C"/>
    <property type="match status" value="1"/>
</dbReference>
<feature type="region of interest" description="Disordered" evidence="1">
    <location>
        <begin position="1"/>
        <end position="37"/>
    </location>
</feature>
<dbReference type="PROSITE" id="PS51998">
    <property type="entry name" value="DEK_C"/>
    <property type="match status" value="1"/>
</dbReference>
<dbReference type="OMA" id="MAREAIM"/>
<evidence type="ECO:0000256" key="1">
    <source>
        <dbReference type="SAM" id="MobiDB-lite"/>
    </source>
</evidence>
<keyword evidence="4" id="KW-1185">Reference proteome</keyword>
<comment type="caution">
    <text evidence="3">The sequence shown here is derived from an EMBL/GenBank/DDBJ whole genome shotgun (WGS) entry which is preliminary data.</text>
</comment>
<feature type="domain" description="DEK-C" evidence="2">
    <location>
        <begin position="33"/>
        <end position="89"/>
    </location>
</feature>
<dbReference type="EMBL" id="AMBO01000224">
    <property type="protein sequence ID" value="EKD04438.1"/>
    <property type="molecule type" value="Genomic_DNA"/>
</dbReference>
<feature type="compositionally biased region" description="Low complexity" evidence="1">
    <location>
        <begin position="27"/>
        <end position="36"/>
    </location>
</feature>
<dbReference type="HOGENOM" id="CLU_2428627_0_0_1"/>
<evidence type="ECO:0000313" key="4">
    <source>
        <dbReference type="Proteomes" id="UP000006757"/>
    </source>
</evidence>
<dbReference type="InParanoid" id="K1W691"/>
<name>K1W691_TRIAC</name>
<dbReference type="Gene3D" id="1.10.10.60">
    <property type="entry name" value="Homeodomain-like"/>
    <property type="match status" value="1"/>
</dbReference>
<sequence length="91" mass="9898">MAPGFDARQSSFSMGGGFGGGQTAQLTPNTDPNPTDETVLSMLRQYLNTQDLMSVTKRSAREALYGLFPNAKLESRAAWINENIDKILSEA</sequence>
<evidence type="ECO:0000259" key="2">
    <source>
        <dbReference type="PROSITE" id="PS51998"/>
    </source>
</evidence>
<reference evidence="3 4" key="1">
    <citation type="journal article" date="2012" name="Eukaryot. Cell">
        <title>Genome sequence of the Trichosporon asahii environmental strain CBS 8904.</title>
        <authorList>
            <person name="Yang R.Y."/>
            <person name="Li H.T."/>
            <person name="Zhu H."/>
            <person name="Zhou G.P."/>
            <person name="Wang M."/>
            <person name="Wang L."/>
        </authorList>
    </citation>
    <scope>NUCLEOTIDE SEQUENCE [LARGE SCALE GENOMIC DNA]</scope>
    <source>
        <strain evidence="3 4">CBS 8904</strain>
    </source>
</reference>
<evidence type="ECO:0000313" key="3">
    <source>
        <dbReference type="EMBL" id="EKD04438.1"/>
    </source>
</evidence>